<dbReference type="Pfam" id="PF00501">
    <property type="entry name" value="AMP-binding"/>
    <property type="match status" value="2"/>
</dbReference>
<dbReference type="FunFam" id="3.40.50.980:FF:000001">
    <property type="entry name" value="Non-ribosomal peptide synthetase"/>
    <property type="match status" value="1"/>
</dbReference>
<dbReference type="GO" id="GO:0008610">
    <property type="term" value="P:lipid biosynthetic process"/>
    <property type="evidence" value="ECO:0007669"/>
    <property type="project" value="UniProtKB-ARBA"/>
</dbReference>
<dbReference type="Gene3D" id="3.30.559.30">
    <property type="entry name" value="Nonribosomal peptide synthetase, condensation domain"/>
    <property type="match status" value="1"/>
</dbReference>
<dbReference type="InterPro" id="IPR023213">
    <property type="entry name" value="CAT-like_dom_sf"/>
</dbReference>
<dbReference type="CDD" id="cd19540">
    <property type="entry name" value="LCL_NRPS-like"/>
    <property type="match status" value="1"/>
</dbReference>
<organism evidence="5 6">
    <name type="scientific">Micromonospora robiginosa</name>
    <dbReference type="NCBI Taxonomy" id="2749844"/>
    <lineage>
        <taxon>Bacteria</taxon>
        <taxon>Bacillati</taxon>
        <taxon>Actinomycetota</taxon>
        <taxon>Actinomycetes</taxon>
        <taxon>Micromonosporales</taxon>
        <taxon>Micromonosporaceae</taxon>
        <taxon>Micromonospora</taxon>
    </lineage>
</organism>
<dbReference type="SMART" id="SM00823">
    <property type="entry name" value="PKS_PP"/>
    <property type="match status" value="2"/>
</dbReference>
<dbReference type="NCBIfam" id="TIGR01733">
    <property type="entry name" value="AA-adenyl-dom"/>
    <property type="match status" value="1"/>
</dbReference>
<dbReference type="InterPro" id="IPR006162">
    <property type="entry name" value="Ppantetheine_attach_site"/>
</dbReference>
<dbReference type="PANTHER" id="PTHR45527:SF1">
    <property type="entry name" value="FATTY ACID SYNTHASE"/>
    <property type="match status" value="1"/>
</dbReference>
<gene>
    <name evidence="5" type="ORF">H1D33_24910</name>
</gene>
<evidence type="ECO:0000259" key="4">
    <source>
        <dbReference type="PROSITE" id="PS50075"/>
    </source>
</evidence>
<comment type="cofactor">
    <cofactor evidence="1">
        <name>pantetheine 4'-phosphate</name>
        <dbReference type="ChEBI" id="CHEBI:47942"/>
    </cofactor>
</comment>
<feature type="domain" description="Carrier" evidence="4">
    <location>
        <begin position="353"/>
        <end position="428"/>
    </location>
</feature>
<dbReference type="GO" id="GO:0031177">
    <property type="term" value="F:phosphopantetheine binding"/>
    <property type="evidence" value="ECO:0007669"/>
    <property type="project" value="InterPro"/>
</dbReference>
<dbReference type="InterPro" id="IPR020806">
    <property type="entry name" value="PKS_PP-bd"/>
</dbReference>
<keyword evidence="6" id="KW-1185">Reference proteome</keyword>
<dbReference type="PANTHER" id="PTHR45527">
    <property type="entry name" value="NONRIBOSOMAL PEPTIDE SYNTHETASE"/>
    <property type="match status" value="1"/>
</dbReference>
<evidence type="ECO:0000256" key="3">
    <source>
        <dbReference type="ARBA" id="ARBA00022553"/>
    </source>
</evidence>
<dbReference type="GO" id="GO:0044550">
    <property type="term" value="P:secondary metabolite biosynthetic process"/>
    <property type="evidence" value="ECO:0007669"/>
    <property type="project" value="TreeGrafter"/>
</dbReference>
<keyword evidence="3" id="KW-0597">Phosphoprotein</keyword>
<dbReference type="Gene3D" id="3.40.50.1820">
    <property type="entry name" value="alpha/beta hydrolase"/>
    <property type="match status" value="1"/>
</dbReference>
<dbReference type="FunFam" id="3.30.300.30:FF:000010">
    <property type="entry name" value="Enterobactin synthetase component F"/>
    <property type="match status" value="2"/>
</dbReference>
<dbReference type="Pfam" id="PF00668">
    <property type="entry name" value="Condensation"/>
    <property type="match status" value="1"/>
</dbReference>
<dbReference type="Proteomes" id="UP000510844">
    <property type="component" value="Chromosome"/>
</dbReference>
<dbReference type="FunFam" id="1.10.1200.10:FF:000016">
    <property type="entry name" value="Non-ribosomal peptide synthase"/>
    <property type="match status" value="2"/>
</dbReference>
<dbReference type="InterPro" id="IPR020845">
    <property type="entry name" value="AMP-binding_CS"/>
</dbReference>
<dbReference type="PROSITE" id="PS00012">
    <property type="entry name" value="PHOSPHOPANTETHEINE"/>
    <property type="match status" value="2"/>
</dbReference>
<dbReference type="GO" id="GO:0005737">
    <property type="term" value="C:cytoplasm"/>
    <property type="evidence" value="ECO:0007669"/>
    <property type="project" value="TreeGrafter"/>
</dbReference>
<dbReference type="Gene3D" id="1.10.1200.10">
    <property type="entry name" value="ACP-like"/>
    <property type="match status" value="1"/>
</dbReference>
<dbReference type="Gene3D" id="3.40.50.12780">
    <property type="entry name" value="N-terminal domain of ligase-like"/>
    <property type="match status" value="3"/>
</dbReference>
<dbReference type="InterPro" id="IPR025110">
    <property type="entry name" value="AMP-bd_C"/>
</dbReference>
<dbReference type="GO" id="GO:0072330">
    <property type="term" value="P:monocarboxylic acid biosynthetic process"/>
    <property type="evidence" value="ECO:0007669"/>
    <property type="project" value="UniProtKB-ARBA"/>
</dbReference>
<dbReference type="Gene3D" id="3.30.300.30">
    <property type="match status" value="2"/>
</dbReference>
<reference evidence="6" key="2">
    <citation type="journal article" date="2021" name="Mar. Drugs">
        <title>A New Micromonospora Strain with Antibiotic Activity Isolated from the Microbiome of a Mid-Atlantic Deep-Sea Sponge.</title>
        <authorList>
            <person name="Back C.R."/>
            <person name="Stennett H.L."/>
            <person name="Williams S.E."/>
            <person name="Wang L."/>
            <person name="Ojeda Gomez J."/>
            <person name="Abdulle O.M."/>
            <person name="Duffy T."/>
            <person name="Neal C."/>
            <person name="Mantell J."/>
            <person name="Jepson M.A."/>
            <person name="Hendry K.R."/>
            <person name="Powell D."/>
            <person name="Stach J.E.M."/>
            <person name="Essex-Lopresti A.E."/>
            <person name="Willis C.L."/>
            <person name="Curnow P."/>
            <person name="Race P.R."/>
        </authorList>
    </citation>
    <scope>NUCLEOTIDE SEQUENCE [LARGE SCALE GENOMIC DNA]</scope>
    <source>
        <strain evidence="6">28ISP2-46</strain>
    </source>
</reference>
<dbReference type="SUPFAM" id="SSF47336">
    <property type="entry name" value="ACP-like"/>
    <property type="match status" value="2"/>
</dbReference>
<keyword evidence="2" id="KW-0596">Phosphopantetheine</keyword>
<dbReference type="InterPro" id="IPR036736">
    <property type="entry name" value="ACP-like_sf"/>
</dbReference>
<dbReference type="Pfam" id="PF00550">
    <property type="entry name" value="PP-binding"/>
    <property type="match status" value="2"/>
</dbReference>
<dbReference type="InterPro" id="IPR045851">
    <property type="entry name" value="AMP-bd_C_sf"/>
</dbReference>
<sequence length="1502" mass="157361">MTDLGNTTIFTSLATGGCLHVLDADMVVDPAAVAGYWREHGIEHVKAVPSHLAALAAGDGGVGAVVPSGSLVLGGEAAPRSLVDAVVSVGRPVFNHYGPTETTIGVLTGPIVGSAGSVTARARLATAAAGSVPDSSGAMAGSSVAIAGSSAAMAGSADRAGQAGGSGGVLGLPVPNMRVAVWDEWLQPVPVGVVGELYVSGPQVARGYAGRPGLTAARFVAGSGGVRWYRTGDRVRWTADGVVEFAGRADDQVKIRGYRVEPGEVQAVVAAYPVVERAVVVAREDQPGDKRLVAYVVADGPVDGLREFVAGRLPEHMVPSAFVSLTELPLTGNGKLDRKGLPAPEYASGPRREPANAREELLCQAFAHVLGVDSVGVDDDFFALGGHSLLAVRLISRVRVVLGAELEIRTLFEQPTPAGIAAHLTDATARPALIAGERPERVPLSFGQRRLWFLAQLEGLSATYNAPNVLRLRGELDPSVLEAALRDLLDRHEALRTVFPTADGEPYQKILDSTALDWRLDVLQPPAPAVSDGEPVADAAFVGAAVERASRYAFDLTVEVPFRATLLRTGPDEHLLVLVLHHIASDGWSMGPLARDLETAYAARRTGDVPRWTPLPAQYADFALWQQNLLGDHEDPESISARQLAYWRDALAGIPEELALPFDRPRPATATHQAHNTPLEVPAELHRALVELARVEGVTVFMVLQAALAVLLSRLGAGTDVPIGSAVAGRTDEALDDLVGCFVNTLVVRTDLSGDPTFREVLGRVREQGLSALAHQDVPFERLVEELAPARSLARHPLFQVVLTTHETDEELPVLPGLDIEFLPVERPAAKFDVDVMVAETFDGAGVAAGLRGTVTGAADLFDAGSVRRLSAGWVRVLAQVAGDPSVLVRSVAVAGEGEQARLAVAGVGEVLSGVDVSVVSLFERQVAACPDAPAVVGGGVSLTFAQVDARANRLARVLQANGVGVDSVVGLALPDGVDMVVGMVAVWKAGGAYLPVDVSLPTDRLAFMFTDARVSVLVGTDEVLGDLPAGMRTVSVDDPLLEVMPDEAPGVQVPLDALAYVIYTSGSTGRPKGVGVTQRGVANYVAGVPSRLGWGAPGARYGLLQAQVTDLGNTTIFTSLATGGCLHVLDAAAVVDPVVVAGYWREHEIEHVKAVPSHLAALAAGDGGVGAVLPSGSLVLGGEAAPPQLVDAVVSVGRPVFNHYGPTETTIGVLTGPMTGSGAVLGLPVPNMRVAVWDEWLQPVPVGVVGELYVSGPQVARGYAGRPGLTAQRFVAGAGGMRWYRTGDRVRWTADGVVEFAGRADDQVKIRGYRVEPGEVQAVVGAYPVVEQAVVVAREDQPGDRRLVAYVVADGPVDGLREFVAGRLPEHMVPSAFVSLTELPLTGNGKLDRRALPAPEYAGGSSREPANEREQALCDAFAHVLGVDTVGVDDDFFALGGHSLLAVRLISRVRVVLGAELEIRTLFEQPTPAGIADRLEALPAAVSTRPALRRMRAEETS</sequence>
<evidence type="ECO:0000313" key="6">
    <source>
        <dbReference type="Proteomes" id="UP000510844"/>
    </source>
</evidence>
<dbReference type="InterPro" id="IPR001242">
    <property type="entry name" value="Condensation_dom"/>
</dbReference>
<dbReference type="InterPro" id="IPR009081">
    <property type="entry name" value="PP-bd_ACP"/>
</dbReference>
<dbReference type="EMBL" id="CP059322">
    <property type="protein sequence ID" value="QLQ36501.1"/>
    <property type="molecule type" value="Genomic_DNA"/>
</dbReference>
<protein>
    <submittedName>
        <fullName evidence="5">Amino acid adenylation domain-containing protein</fullName>
    </submittedName>
</protein>
<reference evidence="5 6" key="1">
    <citation type="submission" date="2020-07" db="EMBL/GenBank/DDBJ databases">
        <title>A new Micromonospora strain with potent antibiotic activity isolated from the microbiome of a mid-Atlantic deep-sea sponge.</title>
        <authorList>
            <person name="Back C.R."/>
            <person name="Stennett H.L."/>
            <person name="Williams S.E."/>
            <person name="Wang L."/>
            <person name="Ojeda Gomez J."/>
            <person name="Abdulle O.M."/>
            <person name="Duffy T."/>
            <person name="Hendry K.R."/>
            <person name="Powell D."/>
            <person name="Stach J.E."/>
            <person name="Essex-Lopresti A.E."/>
            <person name="Willis C.L."/>
            <person name="Curnow P."/>
            <person name="Race P.R."/>
        </authorList>
    </citation>
    <scope>NUCLEOTIDE SEQUENCE [LARGE SCALE GENOMIC DNA]</scope>
    <source>
        <strain evidence="5 6">28ISP2-46</strain>
    </source>
</reference>
<dbReference type="CDD" id="cd05930">
    <property type="entry name" value="A_NRPS"/>
    <property type="match status" value="1"/>
</dbReference>
<name>A0A7L6B3T7_9ACTN</name>
<dbReference type="Gene3D" id="3.30.559.10">
    <property type="entry name" value="Chloramphenicol acetyltransferase-like domain"/>
    <property type="match status" value="1"/>
</dbReference>
<dbReference type="InterPro" id="IPR000873">
    <property type="entry name" value="AMP-dep_synth/lig_dom"/>
</dbReference>
<dbReference type="PROSITE" id="PS00455">
    <property type="entry name" value="AMP_BINDING"/>
    <property type="match status" value="1"/>
</dbReference>
<dbReference type="PROSITE" id="PS50075">
    <property type="entry name" value="CARRIER"/>
    <property type="match status" value="2"/>
</dbReference>
<dbReference type="InterPro" id="IPR029058">
    <property type="entry name" value="AB_hydrolase_fold"/>
</dbReference>
<dbReference type="SUPFAM" id="SSF56801">
    <property type="entry name" value="Acetyl-CoA synthetase-like"/>
    <property type="match status" value="2"/>
</dbReference>
<dbReference type="GO" id="GO:0043041">
    <property type="term" value="P:amino acid activation for nonribosomal peptide biosynthetic process"/>
    <property type="evidence" value="ECO:0007669"/>
    <property type="project" value="TreeGrafter"/>
</dbReference>
<dbReference type="SUPFAM" id="SSF52777">
    <property type="entry name" value="CoA-dependent acyltransferases"/>
    <property type="match status" value="2"/>
</dbReference>
<feature type="domain" description="Carrier" evidence="4">
    <location>
        <begin position="1409"/>
        <end position="1484"/>
    </location>
</feature>
<dbReference type="FunFam" id="3.30.559.10:FF:000012">
    <property type="entry name" value="Non-ribosomal peptide synthetase"/>
    <property type="match status" value="1"/>
</dbReference>
<evidence type="ECO:0000256" key="2">
    <source>
        <dbReference type="ARBA" id="ARBA00022450"/>
    </source>
</evidence>
<accession>A0A7L6B3T7</accession>
<proteinExistence type="predicted"/>
<evidence type="ECO:0000313" key="5">
    <source>
        <dbReference type="EMBL" id="QLQ36501.1"/>
    </source>
</evidence>
<dbReference type="InterPro" id="IPR042099">
    <property type="entry name" value="ANL_N_sf"/>
</dbReference>
<dbReference type="Pfam" id="PF13193">
    <property type="entry name" value="AMP-binding_C"/>
    <property type="match status" value="2"/>
</dbReference>
<evidence type="ECO:0000256" key="1">
    <source>
        <dbReference type="ARBA" id="ARBA00001957"/>
    </source>
</evidence>
<dbReference type="GO" id="GO:0003824">
    <property type="term" value="F:catalytic activity"/>
    <property type="evidence" value="ECO:0007669"/>
    <property type="project" value="InterPro"/>
</dbReference>
<dbReference type="InterPro" id="IPR010071">
    <property type="entry name" value="AA_adenyl_dom"/>
</dbReference>